<organism evidence="1 2">
    <name type="scientific">Sphingomonas lycopersici</name>
    <dbReference type="NCBI Taxonomy" id="2951807"/>
    <lineage>
        <taxon>Bacteria</taxon>
        <taxon>Pseudomonadati</taxon>
        <taxon>Pseudomonadota</taxon>
        <taxon>Alphaproteobacteria</taxon>
        <taxon>Sphingomonadales</taxon>
        <taxon>Sphingomonadaceae</taxon>
        <taxon>Sphingomonas</taxon>
    </lineage>
</organism>
<evidence type="ECO:0000313" key="1">
    <source>
        <dbReference type="EMBL" id="MCW6534564.1"/>
    </source>
</evidence>
<name>A0AA41ZCV2_9SPHN</name>
<dbReference type="InterPro" id="IPR011990">
    <property type="entry name" value="TPR-like_helical_dom_sf"/>
</dbReference>
<protein>
    <submittedName>
        <fullName evidence="1">DUF924 domain-containing protein</fullName>
    </submittedName>
</protein>
<dbReference type="Gene3D" id="1.20.58.320">
    <property type="entry name" value="TPR-like"/>
    <property type="match status" value="1"/>
</dbReference>
<accession>A0AA41ZCV2</accession>
<dbReference type="RefSeq" id="WP_265268434.1">
    <property type="nucleotide sequence ID" value="NZ_JANFAV010000003.1"/>
</dbReference>
<gene>
    <name evidence="1" type="ORF">NEE01_07170</name>
</gene>
<dbReference type="Proteomes" id="UP001165565">
    <property type="component" value="Unassembled WGS sequence"/>
</dbReference>
<comment type="caution">
    <text evidence="1">The sequence shown here is derived from an EMBL/GenBank/DDBJ whole genome shotgun (WGS) entry which is preliminary data.</text>
</comment>
<dbReference type="AlphaFoldDB" id="A0AA41ZCV2"/>
<dbReference type="EMBL" id="JANFAV010000003">
    <property type="protein sequence ID" value="MCW6534564.1"/>
    <property type="molecule type" value="Genomic_DNA"/>
</dbReference>
<dbReference type="Pfam" id="PF06041">
    <property type="entry name" value="DUF924"/>
    <property type="match status" value="1"/>
</dbReference>
<dbReference type="SUPFAM" id="SSF48452">
    <property type="entry name" value="TPR-like"/>
    <property type="match status" value="1"/>
</dbReference>
<sequence length="185" mass="21073">MRDVQVHEKAGEVIDFWFSLAPKWHFIPDPALDREIADRFGATRQAVFATGAADWQDNHDSLLAAVILLDQFSRNIHRDTPAAFEADPLAASLTVSAIDREWDEHYPVDRRIFLYMPLMHAEDAALQRLSVEKYVALGEPEQLRYAHEHADVIARFGRFPTRNATLGRESTAEEKDYLSQPGVGW</sequence>
<dbReference type="Gene3D" id="1.25.40.10">
    <property type="entry name" value="Tetratricopeptide repeat domain"/>
    <property type="match status" value="1"/>
</dbReference>
<proteinExistence type="predicted"/>
<dbReference type="InterPro" id="IPR010323">
    <property type="entry name" value="DUF924"/>
</dbReference>
<reference evidence="1" key="1">
    <citation type="submission" date="2022-06" db="EMBL/GenBank/DDBJ databases">
        <title>Sphingomonas sp. nov. isolated from rhizosphere soil of tomato.</title>
        <authorList>
            <person name="Dong H."/>
            <person name="Gao R."/>
        </authorList>
    </citation>
    <scope>NUCLEOTIDE SEQUENCE</scope>
    <source>
        <strain evidence="1">MMSM24</strain>
    </source>
</reference>
<keyword evidence="2" id="KW-1185">Reference proteome</keyword>
<evidence type="ECO:0000313" key="2">
    <source>
        <dbReference type="Proteomes" id="UP001165565"/>
    </source>
</evidence>